<dbReference type="Proteomes" id="UP000222788">
    <property type="component" value="Unassembled WGS sequence"/>
</dbReference>
<evidence type="ECO:0000256" key="1">
    <source>
        <dbReference type="SAM" id="Coils"/>
    </source>
</evidence>
<evidence type="ECO:0000313" key="4">
    <source>
        <dbReference type="Proteomes" id="UP000222788"/>
    </source>
</evidence>
<dbReference type="AlphaFoldDB" id="A0A2C5WPH4"/>
<accession>A0A2C5WPH4</accession>
<feature type="region of interest" description="Disordered" evidence="2">
    <location>
        <begin position="1"/>
        <end position="46"/>
    </location>
</feature>
<dbReference type="EMBL" id="APWK03000345">
    <property type="protein sequence ID" value="PHH49055.1"/>
    <property type="molecule type" value="Genomic_DNA"/>
</dbReference>
<feature type="compositionally biased region" description="Polar residues" evidence="2">
    <location>
        <begin position="18"/>
        <end position="38"/>
    </location>
</feature>
<reference evidence="3 4" key="1">
    <citation type="journal article" date="2013" name="Fungal Biol.">
        <title>Analysis of microsatellite markers in the genome of the plant pathogen Ceratocystis fimbriata.</title>
        <authorList>
            <person name="Simpson M.C."/>
            <person name="Wilken P.M."/>
            <person name="Coetzee M.P."/>
            <person name="Wingfield M.J."/>
            <person name="Wingfield B.D."/>
        </authorList>
    </citation>
    <scope>NUCLEOTIDE SEQUENCE [LARGE SCALE GENOMIC DNA]</scope>
    <source>
        <strain evidence="3 4">CBS 114723</strain>
    </source>
</reference>
<sequence length="165" mass="18904">MLTRATARINARNEIDEQTPTLAPSENPSPTSTMSRSTESTHSESLEMVEIREELEQLKRLLLEKKKCDTRAQDEEEASIARAKKVTLATLNENQWSFLMPEKANLSSAVNWTLWFDTINSSLDEINLEIRDVKHLEHSAQVRVRRLLRATVSQELQMKILVSKS</sequence>
<reference evidence="3 4" key="2">
    <citation type="journal article" date="2013" name="IMA Fungus">
        <title>IMA Genome-F 1: Ceratocystis fimbriata: Draft nuclear genome sequence for the plant pathogen, Ceratocystis fimbriata.</title>
        <authorList>
            <person name="Wilken P.M."/>
            <person name="Steenkamp E.T."/>
            <person name="Wingfield M.J."/>
            <person name="de Beer Z.W."/>
            <person name="Wingfield B.D."/>
        </authorList>
    </citation>
    <scope>NUCLEOTIDE SEQUENCE [LARGE SCALE GENOMIC DNA]</scope>
    <source>
        <strain evidence="3 4">CBS 114723</strain>
    </source>
</reference>
<keyword evidence="4" id="KW-1185">Reference proteome</keyword>
<evidence type="ECO:0000313" key="3">
    <source>
        <dbReference type="EMBL" id="PHH49055.1"/>
    </source>
</evidence>
<feature type="coiled-coil region" evidence="1">
    <location>
        <begin position="48"/>
        <end position="78"/>
    </location>
</feature>
<gene>
    <name evidence="3" type="ORF">CFIMG_008082RA00001</name>
</gene>
<keyword evidence="1" id="KW-0175">Coiled coil</keyword>
<evidence type="ECO:0000256" key="2">
    <source>
        <dbReference type="SAM" id="MobiDB-lite"/>
    </source>
</evidence>
<comment type="caution">
    <text evidence="3">The sequence shown here is derived from an EMBL/GenBank/DDBJ whole genome shotgun (WGS) entry which is preliminary data.</text>
</comment>
<proteinExistence type="predicted"/>
<name>A0A2C5WPH4_9PEZI</name>
<organism evidence="3 4">
    <name type="scientific">Ceratocystis fimbriata CBS 114723</name>
    <dbReference type="NCBI Taxonomy" id="1035309"/>
    <lineage>
        <taxon>Eukaryota</taxon>
        <taxon>Fungi</taxon>
        <taxon>Dikarya</taxon>
        <taxon>Ascomycota</taxon>
        <taxon>Pezizomycotina</taxon>
        <taxon>Sordariomycetes</taxon>
        <taxon>Hypocreomycetidae</taxon>
        <taxon>Microascales</taxon>
        <taxon>Ceratocystidaceae</taxon>
        <taxon>Ceratocystis</taxon>
    </lineage>
</organism>
<feature type="non-terminal residue" evidence="3">
    <location>
        <position position="165"/>
    </location>
</feature>
<protein>
    <submittedName>
        <fullName evidence="3">Uncharacterized protein</fullName>
    </submittedName>
</protein>